<sequence>MVKKRFPLVALAHFNDMDAAKLAIEIENSLKRLSQIKPRNHREELSLKSNYHRVEVLKIILKYQKHPDLQPRVEDIATLS</sequence>
<gene>
    <name evidence="1" type="ORF">GS399_13710</name>
</gene>
<name>A0A7K1YBR5_9SPHI</name>
<proteinExistence type="predicted"/>
<dbReference type="RefSeq" id="WP_160845216.1">
    <property type="nucleotide sequence ID" value="NZ_WVHT01000006.1"/>
</dbReference>
<evidence type="ECO:0000313" key="2">
    <source>
        <dbReference type="Proteomes" id="UP000466586"/>
    </source>
</evidence>
<dbReference type="AlphaFoldDB" id="A0A7K1YBR5"/>
<protein>
    <submittedName>
        <fullName evidence="1">Uncharacterized protein</fullName>
    </submittedName>
</protein>
<evidence type="ECO:0000313" key="1">
    <source>
        <dbReference type="EMBL" id="MXV52033.1"/>
    </source>
</evidence>
<keyword evidence="2" id="KW-1185">Reference proteome</keyword>
<accession>A0A7K1YBR5</accession>
<dbReference type="EMBL" id="WVHT01000006">
    <property type="protein sequence ID" value="MXV52033.1"/>
    <property type="molecule type" value="Genomic_DNA"/>
</dbReference>
<dbReference type="Proteomes" id="UP000466586">
    <property type="component" value="Unassembled WGS sequence"/>
</dbReference>
<comment type="caution">
    <text evidence="1">The sequence shown here is derived from an EMBL/GenBank/DDBJ whole genome shotgun (WGS) entry which is preliminary data.</text>
</comment>
<reference evidence="1 2" key="1">
    <citation type="submission" date="2019-11" db="EMBL/GenBank/DDBJ databases">
        <title>Pedobacter sp. HMF7647 Genome sequencing and assembly.</title>
        <authorList>
            <person name="Kang H."/>
            <person name="Kim H."/>
            <person name="Joh K."/>
        </authorList>
    </citation>
    <scope>NUCLEOTIDE SEQUENCE [LARGE SCALE GENOMIC DNA]</scope>
    <source>
        <strain evidence="1 2">HMF7647</strain>
    </source>
</reference>
<organism evidence="1 2">
    <name type="scientific">Hufsiella arboris</name>
    <dbReference type="NCBI Taxonomy" id="2695275"/>
    <lineage>
        <taxon>Bacteria</taxon>
        <taxon>Pseudomonadati</taxon>
        <taxon>Bacteroidota</taxon>
        <taxon>Sphingobacteriia</taxon>
        <taxon>Sphingobacteriales</taxon>
        <taxon>Sphingobacteriaceae</taxon>
        <taxon>Hufsiella</taxon>
    </lineage>
</organism>